<feature type="compositionally biased region" description="Low complexity" evidence="1">
    <location>
        <begin position="150"/>
        <end position="159"/>
    </location>
</feature>
<evidence type="ECO:0000313" key="2">
    <source>
        <dbReference type="EMBL" id="CAL5141338.1"/>
    </source>
</evidence>
<evidence type="ECO:0000256" key="1">
    <source>
        <dbReference type="SAM" id="MobiDB-lite"/>
    </source>
</evidence>
<accession>A0AAV2TWT0</accession>
<feature type="compositionally biased region" description="Low complexity" evidence="1">
    <location>
        <begin position="1"/>
        <end position="17"/>
    </location>
</feature>
<feature type="region of interest" description="Disordered" evidence="1">
    <location>
        <begin position="235"/>
        <end position="258"/>
    </location>
</feature>
<organism evidence="2 3">
    <name type="scientific">Calicophoron daubneyi</name>
    <name type="common">Rumen fluke</name>
    <name type="synonym">Paramphistomum daubneyi</name>
    <dbReference type="NCBI Taxonomy" id="300641"/>
    <lineage>
        <taxon>Eukaryota</taxon>
        <taxon>Metazoa</taxon>
        <taxon>Spiralia</taxon>
        <taxon>Lophotrochozoa</taxon>
        <taxon>Platyhelminthes</taxon>
        <taxon>Trematoda</taxon>
        <taxon>Digenea</taxon>
        <taxon>Plagiorchiida</taxon>
        <taxon>Pronocephalata</taxon>
        <taxon>Paramphistomoidea</taxon>
        <taxon>Paramphistomidae</taxon>
        <taxon>Calicophoron</taxon>
    </lineage>
</organism>
<sequence>MYNYNRSPYSPQRYPSSDQIPGTGLLSQIPSPMSPYPNFPGYAPQGPPLFGSPSYPQRFPEPFISGQQRFGFSPRMDLLSPTGMQHQPGRSSLGQFYGQIGPAAHSVSPRQGSPYRSYSRMNSSSFIGTESSSSSLSTSWDMWGSGATMSSTFRSSPSFSDRRSSFRRTNDGRAQGDWISRSLADPWADLEIHKAPLGGGGLVTTSFVQRHTVLFAPCERHDKADVSEDLCTESELGVSQPKRPSLNSPADSTIPSFG</sequence>
<feature type="compositionally biased region" description="Basic and acidic residues" evidence="1">
    <location>
        <begin position="160"/>
        <end position="171"/>
    </location>
</feature>
<reference evidence="2" key="1">
    <citation type="submission" date="2024-06" db="EMBL/GenBank/DDBJ databases">
        <authorList>
            <person name="Liu X."/>
            <person name="Lenzi L."/>
            <person name="Haldenby T S."/>
            <person name="Uol C."/>
        </authorList>
    </citation>
    <scope>NUCLEOTIDE SEQUENCE</scope>
</reference>
<proteinExistence type="predicted"/>
<protein>
    <submittedName>
        <fullName evidence="2">Uncharacterized protein</fullName>
    </submittedName>
</protein>
<evidence type="ECO:0000313" key="3">
    <source>
        <dbReference type="Proteomes" id="UP001497525"/>
    </source>
</evidence>
<comment type="caution">
    <text evidence="2">The sequence shown here is derived from an EMBL/GenBank/DDBJ whole genome shotgun (WGS) entry which is preliminary data.</text>
</comment>
<feature type="region of interest" description="Disordered" evidence="1">
    <location>
        <begin position="1"/>
        <end position="57"/>
    </location>
</feature>
<feature type="region of interest" description="Disordered" evidence="1">
    <location>
        <begin position="149"/>
        <end position="173"/>
    </location>
</feature>
<feature type="compositionally biased region" description="Polar residues" evidence="1">
    <location>
        <begin position="245"/>
        <end position="258"/>
    </location>
</feature>
<dbReference type="Proteomes" id="UP001497525">
    <property type="component" value="Unassembled WGS sequence"/>
</dbReference>
<dbReference type="AlphaFoldDB" id="A0AAV2TWT0"/>
<dbReference type="EMBL" id="CAXLJL010000845">
    <property type="protein sequence ID" value="CAL5141338.1"/>
    <property type="molecule type" value="Genomic_DNA"/>
</dbReference>
<name>A0AAV2TWT0_CALDB</name>
<gene>
    <name evidence="2" type="ORF">CDAUBV1_LOCUS16591</name>
</gene>